<dbReference type="Gene3D" id="3.40.50.720">
    <property type="entry name" value="NAD(P)-binding Rossmann-like Domain"/>
    <property type="match status" value="1"/>
</dbReference>
<dbReference type="Pfam" id="PF00107">
    <property type="entry name" value="ADH_zinc_N"/>
    <property type="match status" value="1"/>
</dbReference>
<dbReference type="EMBL" id="QWEZ01000001">
    <property type="protein sequence ID" value="RRJ84882.1"/>
    <property type="molecule type" value="Genomic_DNA"/>
</dbReference>
<dbReference type="InterPro" id="IPR014188">
    <property type="entry name" value="Acrylyl-CoA_reductase_AcuI"/>
</dbReference>
<organism evidence="2 3">
    <name type="scientific">Aestuariirhabdus litorea</name>
    <dbReference type="NCBI Taxonomy" id="2528527"/>
    <lineage>
        <taxon>Bacteria</taxon>
        <taxon>Pseudomonadati</taxon>
        <taxon>Pseudomonadota</taxon>
        <taxon>Gammaproteobacteria</taxon>
        <taxon>Oceanospirillales</taxon>
        <taxon>Aestuariirhabdaceae</taxon>
        <taxon>Aestuariirhabdus</taxon>
    </lineage>
</organism>
<evidence type="ECO:0000313" key="3">
    <source>
        <dbReference type="Proteomes" id="UP000280792"/>
    </source>
</evidence>
<dbReference type="PANTHER" id="PTHR43677:SF1">
    <property type="entry name" value="ACRYLYL-COA REDUCTASE ACUI-RELATED"/>
    <property type="match status" value="1"/>
</dbReference>
<dbReference type="SUPFAM" id="SSF51735">
    <property type="entry name" value="NAD(P)-binding Rossmann-fold domains"/>
    <property type="match status" value="1"/>
</dbReference>
<dbReference type="InterPro" id="IPR036291">
    <property type="entry name" value="NAD(P)-bd_dom_sf"/>
</dbReference>
<dbReference type="Proteomes" id="UP000280792">
    <property type="component" value="Unassembled WGS sequence"/>
</dbReference>
<name>A0A3P3VQ34_9GAMM</name>
<evidence type="ECO:0000313" key="2">
    <source>
        <dbReference type="EMBL" id="RRJ84882.1"/>
    </source>
</evidence>
<dbReference type="RefSeq" id="WP_125015313.1">
    <property type="nucleotide sequence ID" value="NZ_QWEZ01000001.1"/>
</dbReference>
<dbReference type="GO" id="GO:0043957">
    <property type="term" value="F:acryloyl-CoA reductase (NADPH) activity"/>
    <property type="evidence" value="ECO:0007669"/>
    <property type="project" value="TreeGrafter"/>
</dbReference>
<dbReference type="InterPro" id="IPR011032">
    <property type="entry name" value="GroES-like_sf"/>
</dbReference>
<keyword evidence="2" id="KW-0560">Oxidoreductase</keyword>
<sequence length="331" mass="35378">MSRFKALLVERREGESLYSQQVVEREFDDLPPGDLLIRVKYSSLNFKDALSAKGNKGVTKSYPHTPGIDAGGVVEFSGSDLFSAGDEVIVTGYDLGMNTAGGFSQYIRIPAEWAVPLPRGLSLRQAMVLGTAGLTAALCVDKLLAAGVKPDLGEVFVSGATGGVGSISVALLSKLGFDVAASTGKLEMVDRLIHLGAKKVVDRDTISEGTDRPMLKETWAGAVDTVGGDILFNIVKSLKYGGSVACCGMVASPNFQANVFPFILRGVNLLGVDSVEQPIEVKQAMWQRLAGEWQLECLESVVTEIALEELPDAIEQIFRGRAVGRILVRVD</sequence>
<accession>A0A3P3VQ34</accession>
<dbReference type="InterPro" id="IPR013154">
    <property type="entry name" value="ADH-like_N"/>
</dbReference>
<dbReference type="Gene3D" id="3.90.180.10">
    <property type="entry name" value="Medium-chain alcohol dehydrogenases, catalytic domain"/>
    <property type="match status" value="1"/>
</dbReference>
<dbReference type="Pfam" id="PF08240">
    <property type="entry name" value="ADH_N"/>
    <property type="match status" value="1"/>
</dbReference>
<dbReference type="InterPro" id="IPR051397">
    <property type="entry name" value="Zn-ADH-like_protein"/>
</dbReference>
<evidence type="ECO:0000259" key="1">
    <source>
        <dbReference type="SMART" id="SM00829"/>
    </source>
</evidence>
<dbReference type="PANTHER" id="PTHR43677">
    <property type="entry name" value="SHORT-CHAIN DEHYDROGENASE/REDUCTASE"/>
    <property type="match status" value="1"/>
</dbReference>
<gene>
    <name evidence="2" type="ORF">D0544_07280</name>
</gene>
<feature type="domain" description="Enoyl reductase (ER)" evidence="1">
    <location>
        <begin position="15"/>
        <end position="328"/>
    </location>
</feature>
<keyword evidence="3" id="KW-1185">Reference proteome</keyword>
<dbReference type="EC" id="1.3.1.95" evidence="2"/>
<proteinExistence type="predicted"/>
<dbReference type="InterPro" id="IPR020843">
    <property type="entry name" value="ER"/>
</dbReference>
<dbReference type="NCBIfam" id="TIGR02823">
    <property type="entry name" value="oxido_YhdH"/>
    <property type="match status" value="1"/>
</dbReference>
<dbReference type="GO" id="GO:0043958">
    <property type="term" value="F:acryloyl-CoA reductase (NADH) activity"/>
    <property type="evidence" value="ECO:0007669"/>
    <property type="project" value="UniProtKB-EC"/>
</dbReference>
<dbReference type="SUPFAM" id="SSF50129">
    <property type="entry name" value="GroES-like"/>
    <property type="match status" value="1"/>
</dbReference>
<comment type="caution">
    <text evidence="2">The sequence shown here is derived from an EMBL/GenBank/DDBJ whole genome shotgun (WGS) entry which is preliminary data.</text>
</comment>
<protein>
    <submittedName>
        <fullName evidence="2">Acryloyl-CoA reductase</fullName>
        <ecNumber evidence="2">1.3.1.95</ecNumber>
    </submittedName>
</protein>
<reference evidence="2 3" key="2">
    <citation type="submission" date="2018-12" db="EMBL/GenBank/DDBJ databases">
        <title>Simiduia agarivorans gen. nov., sp. nov., a marine, agarolytic bacterium isolated from shallow coastal water from Keelung, Taiwan.</title>
        <authorList>
            <person name="Shieh W.Y."/>
        </authorList>
    </citation>
    <scope>NUCLEOTIDE SEQUENCE [LARGE SCALE GENOMIC DNA]</scope>
    <source>
        <strain evidence="2 3">GTF-13</strain>
    </source>
</reference>
<dbReference type="InterPro" id="IPR013149">
    <property type="entry name" value="ADH-like_C"/>
</dbReference>
<dbReference type="SMART" id="SM00829">
    <property type="entry name" value="PKS_ER"/>
    <property type="match status" value="1"/>
</dbReference>
<reference evidence="2 3" key="1">
    <citation type="submission" date="2018-08" db="EMBL/GenBank/DDBJ databases">
        <authorList>
            <person name="Khan S.A."/>
        </authorList>
    </citation>
    <scope>NUCLEOTIDE SEQUENCE [LARGE SCALE GENOMIC DNA]</scope>
    <source>
        <strain evidence="2 3">GTF-13</strain>
    </source>
</reference>
<dbReference type="AlphaFoldDB" id="A0A3P3VQ34"/>
<dbReference type="CDD" id="cd05280">
    <property type="entry name" value="MDR_yhdh_yhfp"/>
    <property type="match status" value="1"/>
</dbReference>